<sequence length="140" mass="16288">MYVIPDAYNYYSLDEEIPVDWKIDYSRLHTDSKGIPLFVNTKRGIEKAIPANESVKALKGDMILGVQRIFTYQGQREMICEIGVELAKKEAENARIELTILPEEKGWAGIREYKVKHNEQRSTKKKKCPWISKQAIELWD</sequence>
<organism evidence="1 2">
    <name type="scientific">Marinicrinis lubricantis</name>
    <dbReference type="NCBI Taxonomy" id="2086470"/>
    <lineage>
        <taxon>Bacteria</taxon>
        <taxon>Bacillati</taxon>
        <taxon>Bacillota</taxon>
        <taxon>Bacilli</taxon>
        <taxon>Bacillales</taxon>
        <taxon>Paenibacillaceae</taxon>
    </lineage>
</organism>
<evidence type="ECO:0000313" key="2">
    <source>
        <dbReference type="Proteomes" id="UP001596250"/>
    </source>
</evidence>
<gene>
    <name evidence="1" type="ORF">ACFPXP_08420</name>
</gene>
<accession>A0ABW1IN06</accession>
<dbReference type="Proteomes" id="UP001596250">
    <property type="component" value="Unassembled WGS sequence"/>
</dbReference>
<proteinExistence type="predicted"/>
<keyword evidence="2" id="KW-1185">Reference proteome</keyword>
<name>A0ABW1IN06_9BACL</name>
<dbReference type="RefSeq" id="WP_379893784.1">
    <property type="nucleotide sequence ID" value="NZ_CBCSCT010000112.1"/>
</dbReference>
<protein>
    <submittedName>
        <fullName evidence="1">Uncharacterized protein</fullName>
    </submittedName>
</protein>
<dbReference type="EMBL" id="JBHSQV010000100">
    <property type="protein sequence ID" value="MFC5986452.1"/>
    <property type="molecule type" value="Genomic_DNA"/>
</dbReference>
<comment type="caution">
    <text evidence="1">The sequence shown here is derived from an EMBL/GenBank/DDBJ whole genome shotgun (WGS) entry which is preliminary data.</text>
</comment>
<evidence type="ECO:0000313" key="1">
    <source>
        <dbReference type="EMBL" id="MFC5986452.1"/>
    </source>
</evidence>
<reference evidence="2" key="1">
    <citation type="journal article" date="2019" name="Int. J. Syst. Evol. Microbiol.">
        <title>The Global Catalogue of Microorganisms (GCM) 10K type strain sequencing project: providing services to taxonomists for standard genome sequencing and annotation.</title>
        <authorList>
            <consortium name="The Broad Institute Genomics Platform"/>
            <consortium name="The Broad Institute Genome Sequencing Center for Infectious Disease"/>
            <person name="Wu L."/>
            <person name="Ma J."/>
        </authorList>
    </citation>
    <scope>NUCLEOTIDE SEQUENCE [LARGE SCALE GENOMIC DNA]</scope>
    <source>
        <strain evidence="2">CCM 8749</strain>
    </source>
</reference>